<keyword evidence="1" id="KW-0862">Zinc</keyword>
<dbReference type="Pfam" id="PF25447">
    <property type="entry name" value="RING_ZNF598"/>
    <property type="match status" value="1"/>
</dbReference>
<keyword evidence="1" id="KW-0479">Metal-binding</keyword>
<evidence type="ECO:0000256" key="1">
    <source>
        <dbReference type="PROSITE-ProRule" id="PRU00175"/>
    </source>
</evidence>
<evidence type="ECO:0000259" key="3">
    <source>
        <dbReference type="PROSITE" id="PS50089"/>
    </source>
</evidence>
<reference evidence="4 5" key="1">
    <citation type="submission" date="2020-04" db="EMBL/GenBank/DDBJ databases">
        <title>Perkinsus olseni comparative genomics.</title>
        <authorList>
            <person name="Bogema D.R."/>
        </authorList>
    </citation>
    <scope>NUCLEOTIDE SEQUENCE [LARGE SCALE GENOMIC DNA]</scope>
    <source>
        <strain evidence="4">ATCC PRA-205</strain>
    </source>
</reference>
<dbReference type="GO" id="GO:0072344">
    <property type="term" value="P:rescue of stalled ribosome"/>
    <property type="evidence" value="ECO:0007669"/>
    <property type="project" value="InterPro"/>
</dbReference>
<feature type="non-terminal residue" evidence="4">
    <location>
        <position position="1"/>
    </location>
</feature>
<gene>
    <name evidence="4" type="ORF">FOZ62_007840</name>
</gene>
<feature type="compositionally biased region" description="Basic and acidic residues" evidence="2">
    <location>
        <begin position="45"/>
        <end position="62"/>
    </location>
</feature>
<dbReference type="EMBL" id="JABANM010002826">
    <property type="protein sequence ID" value="KAF4751928.1"/>
    <property type="molecule type" value="Genomic_DNA"/>
</dbReference>
<dbReference type="SMART" id="SM00184">
    <property type="entry name" value="RING"/>
    <property type="match status" value="1"/>
</dbReference>
<dbReference type="AlphaFoldDB" id="A0A7J6U383"/>
<dbReference type="GO" id="GO:0008270">
    <property type="term" value="F:zinc ion binding"/>
    <property type="evidence" value="ECO:0007669"/>
    <property type="project" value="UniProtKB-KW"/>
</dbReference>
<dbReference type="PROSITE" id="PS50089">
    <property type="entry name" value="ZF_RING_2"/>
    <property type="match status" value="1"/>
</dbReference>
<evidence type="ECO:0000313" key="5">
    <source>
        <dbReference type="Proteomes" id="UP000574390"/>
    </source>
</evidence>
<organism evidence="4 5">
    <name type="scientific">Perkinsus olseni</name>
    <name type="common">Perkinsus atlanticus</name>
    <dbReference type="NCBI Taxonomy" id="32597"/>
    <lineage>
        <taxon>Eukaryota</taxon>
        <taxon>Sar</taxon>
        <taxon>Alveolata</taxon>
        <taxon>Perkinsozoa</taxon>
        <taxon>Perkinsea</taxon>
        <taxon>Perkinsida</taxon>
        <taxon>Perkinsidae</taxon>
        <taxon>Perkinsus</taxon>
    </lineage>
</organism>
<keyword evidence="1" id="KW-0863">Zinc-finger</keyword>
<dbReference type="SUPFAM" id="SSF57850">
    <property type="entry name" value="RING/U-box"/>
    <property type="match status" value="1"/>
</dbReference>
<dbReference type="GO" id="GO:0016567">
    <property type="term" value="P:protein ubiquitination"/>
    <property type="evidence" value="ECO:0007669"/>
    <property type="project" value="TreeGrafter"/>
</dbReference>
<name>A0A7J6U383_PEROL</name>
<dbReference type="InterPro" id="IPR001841">
    <property type="entry name" value="Znf_RING"/>
</dbReference>
<dbReference type="PANTHER" id="PTHR22938:SF0">
    <property type="entry name" value="E3 UBIQUITIN-PROTEIN LIGASE ZNF598"/>
    <property type="match status" value="1"/>
</dbReference>
<feature type="region of interest" description="Disordered" evidence="2">
    <location>
        <begin position="1"/>
        <end position="112"/>
    </location>
</feature>
<dbReference type="InterPro" id="IPR013083">
    <property type="entry name" value="Znf_RING/FYVE/PHD"/>
</dbReference>
<dbReference type="GO" id="GO:0043022">
    <property type="term" value="F:ribosome binding"/>
    <property type="evidence" value="ECO:0007669"/>
    <property type="project" value="TreeGrafter"/>
</dbReference>
<dbReference type="InterPro" id="IPR044288">
    <property type="entry name" value="ZNF598/HEL2"/>
</dbReference>
<dbReference type="Proteomes" id="UP000574390">
    <property type="component" value="Unassembled WGS sequence"/>
</dbReference>
<feature type="compositionally biased region" description="Basic residues" evidence="2">
    <location>
        <begin position="11"/>
        <end position="27"/>
    </location>
</feature>
<dbReference type="PANTHER" id="PTHR22938">
    <property type="entry name" value="ZINC FINGER PROTEIN 598"/>
    <property type="match status" value="1"/>
</dbReference>
<evidence type="ECO:0000313" key="4">
    <source>
        <dbReference type="EMBL" id="KAF4751928.1"/>
    </source>
</evidence>
<comment type="caution">
    <text evidence="4">The sequence shown here is derived from an EMBL/GenBank/DDBJ whole genome shotgun (WGS) entry which is preliminary data.</text>
</comment>
<sequence>MYSTNSSTRVRAYHGKGKGHGKGRARHTDRDDEVAEAPRRRAYHGKGESRRAGGHQREEHQQGGHRAYYGKGRHGGKGKGKGRDESLDQYDPDYDRGELSRKKGGGTQKIDIPPPLSFASSLVLTDPVKPNTIDKIDEECSLCMEKLIYVAVGQCGHHNVCWLCALRLRWLLNDRACPMCKEELNALVLVHRDQYDPTLSLDDLIASKRRPVIKDKEQTDIYYADKRIQEICLTIR</sequence>
<protein>
    <recommendedName>
        <fullName evidence="3">RING-type domain-containing protein</fullName>
    </recommendedName>
</protein>
<dbReference type="GO" id="GO:0061630">
    <property type="term" value="F:ubiquitin protein ligase activity"/>
    <property type="evidence" value="ECO:0007669"/>
    <property type="project" value="InterPro"/>
</dbReference>
<evidence type="ECO:0000256" key="2">
    <source>
        <dbReference type="SAM" id="MobiDB-lite"/>
    </source>
</evidence>
<accession>A0A7J6U383</accession>
<dbReference type="Gene3D" id="3.30.40.10">
    <property type="entry name" value="Zinc/RING finger domain, C3HC4 (zinc finger)"/>
    <property type="match status" value="1"/>
</dbReference>
<feature type="domain" description="RING-type" evidence="3">
    <location>
        <begin position="140"/>
        <end position="181"/>
    </location>
</feature>
<feature type="compositionally biased region" description="Basic residues" evidence="2">
    <location>
        <begin position="71"/>
        <end position="80"/>
    </location>
</feature>
<proteinExistence type="predicted"/>